<proteinExistence type="predicted"/>
<dbReference type="Proteomes" id="UP000829196">
    <property type="component" value="Unassembled WGS sequence"/>
</dbReference>
<dbReference type="AlphaFoldDB" id="A0A8T3BL57"/>
<accession>A0A8T3BL57</accession>
<keyword evidence="2" id="KW-1185">Reference proteome</keyword>
<protein>
    <submittedName>
        <fullName evidence="1">Uncharacterized protein</fullName>
    </submittedName>
</protein>
<dbReference type="EMBL" id="JAGYWB010000007">
    <property type="protein sequence ID" value="KAI0515941.1"/>
    <property type="molecule type" value="Genomic_DNA"/>
</dbReference>
<gene>
    <name evidence="1" type="ORF">KFK09_008612</name>
</gene>
<organism evidence="1 2">
    <name type="scientific">Dendrobium nobile</name>
    <name type="common">Orchid</name>
    <dbReference type="NCBI Taxonomy" id="94219"/>
    <lineage>
        <taxon>Eukaryota</taxon>
        <taxon>Viridiplantae</taxon>
        <taxon>Streptophyta</taxon>
        <taxon>Embryophyta</taxon>
        <taxon>Tracheophyta</taxon>
        <taxon>Spermatophyta</taxon>
        <taxon>Magnoliopsida</taxon>
        <taxon>Liliopsida</taxon>
        <taxon>Asparagales</taxon>
        <taxon>Orchidaceae</taxon>
        <taxon>Epidendroideae</taxon>
        <taxon>Malaxideae</taxon>
        <taxon>Dendrobiinae</taxon>
        <taxon>Dendrobium</taxon>
    </lineage>
</organism>
<comment type="caution">
    <text evidence="1">The sequence shown here is derived from an EMBL/GenBank/DDBJ whole genome shotgun (WGS) entry which is preliminary data.</text>
</comment>
<evidence type="ECO:0000313" key="2">
    <source>
        <dbReference type="Proteomes" id="UP000829196"/>
    </source>
</evidence>
<sequence length="58" mass="6982">MPLARSIFLKLIFSMDRLFFSISISWLMRSNGFYSYETRSARFAVLLHFYYFLVDKNA</sequence>
<evidence type="ECO:0000313" key="1">
    <source>
        <dbReference type="EMBL" id="KAI0515941.1"/>
    </source>
</evidence>
<dbReference type="SMR" id="A0A8T3BL57"/>
<reference evidence="1" key="1">
    <citation type="journal article" date="2022" name="Front. Genet.">
        <title>Chromosome-Scale Assembly of the Dendrobium nobile Genome Provides Insights Into the Molecular Mechanism of the Biosynthesis of the Medicinal Active Ingredient of Dendrobium.</title>
        <authorList>
            <person name="Xu Q."/>
            <person name="Niu S.-C."/>
            <person name="Li K.-L."/>
            <person name="Zheng P.-J."/>
            <person name="Zhang X.-J."/>
            <person name="Jia Y."/>
            <person name="Liu Y."/>
            <person name="Niu Y.-X."/>
            <person name="Yu L.-H."/>
            <person name="Chen D.-F."/>
            <person name="Zhang G.-Q."/>
        </authorList>
    </citation>
    <scope>NUCLEOTIDE SEQUENCE</scope>
    <source>
        <tissue evidence="1">Leaf</tissue>
    </source>
</reference>
<name>A0A8T3BL57_DENNO</name>